<comment type="catalytic activity">
    <reaction evidence="9">
        <text>cyclobutadipyrimidine (in DNA) = 2 pyrimidine residues (in DNA).</text>
        <dbReference type="EC" id="4.1.99.3"/>
    </reaction>
</comment>
<dbReference type="Pfam" id="PF00875">
    <property type="entry name" value="DNA_photolyase"/>
    <property type="match status" value="1"/>
</dbReference>
<comment type="similarity">
    <text evidence="14">Belongs to the DNA photolyase family.</text>
</comment>
<dbReference type="GO" id="GO:0000719">
    <property type="term" value="P:photoreactive repair"/>
    <property type="evidence" value="ECO:0007669"/>
    <property type="project" value="UniProtKB-ARBA"/>
</dbReference>
<feature type="binding site" evidence="12">
    <location>
        <begin position="235"/>
        <end position="239"/>
    </location>
    <ligand>
        <name>FAD</name>
        <dbReference type="ChEBI" id="CHEBI:57692"/>
    </ligand>
</feature>
<dbReference type="PANTHER" id="PTHR11455">
    <property type="entry name" value="CRYPTOCHROME"/>
    <property type="match status" value="1"/>
</dbReference>
<dbReference type="EC" id="4.1.99.3" evidence="3"/>
<dbReference type="GO" id="GO:0071949">
    <property type="term" value="F:FAD binding"/>
    <property type="evidence" value="ECO:0007669"/>
    <property type="project" value="TreeGrafter"/>
</dbReference>
<name>A0A4R8IJM1_9GAMM</name>
<dbReference type="RefSeq" id="WP_134083345.1">
    <property type="nucleotide sequence ID" value="NZ_SOQX01000004.1"/>
</dbReference>
<evidence type="ECO:0000256" key="10">
    <source>
        <dbReference type="ARBA" id="ARBA00059220"/>
    </source>
</evidence>
<accession>A0A4R8IJM1</accession>
<dbReference type="Gene3D" id="1.10.579.10">
    <property type="entry name" value="DNA Cyclobutane Dipyrimidine Photolyase, subunit A, domain 3"/>
    <property type="match status" value="1"/>
</dbReference>
<sequence length="473" mass="54891">MSRPLILWFRQDLRLHDNPALQAALTDASRIIPIYIHDDTTAWVAGAASRWWLHHSLTALADKLKQLGSRLIIRDGQSTEVLQQLINETGADTVYCNRVYEPAGLKRDKQLRRQLNENGITFSVYQGNLLREPDTVRNLSGQPYKVFTPFYKCYLREGWDNHVYPAPKQLPGVATRIKSKKIADLDLLPTIGWDSGFNDHWQPGEAGAWKRLSRFLRNDLADYHQARDVPSQQGTSRLSPHLHFGEISVRAILGELDRQDRRRQGTSFIRELIWRDFAYSVLFHFPHTTDKPFDQRFNHVKWKTSKKLLQAWQQGRTGYPLVDAGMRELWQTGYMHNRVRMIVASFLTKNGMVHWKKGAEWFWDTLVDADLAANSMNWQWVAGCGVDAAPYFRIFNPVTQSQKFDKNGLYIRRWVPELAKLPNKYIHEPWKAPEEVQQQAECIIGKDYPEPIIDLKATREAALEIYKKQITGK</sequence>
<keyword evidence="5 12" id="KW-0285">Flavoprotein</keyword>
<comment type="similarity">
    <text evidence="2">Belongs to the DNA photolyase class-1 family.</text>
</comment>
<dbReference type="FunFam" id="1.10.579.10:FF:000003">
    <property type="entry name" value="Deoxyribodipyrimidine photo-lyase"/>
    <property type="match status" value="1"/>
</dbReference>
<dbReference type="Gene3D" id="3.40.50.620">
    <property type="entry name" value="HUPs"/>
    <property type="match status" value="1"/>
</dbReference>
<dbReference type="InterPro" id="IPR018394">
    <property type="entry name" value="DNA_photolyase_1_CS_C"/>
</dbReference>
<keyword evidence="16" id="KW-0456">Lyase</keyword>
<evidence type="ECO:0000256" key="14">
    <source>
        <dbReference type="RuleBase" id="RU004182"/>
    </source>
</evidence>
<dbReference type="OrthoDB" id="9772484at2"/>
<evidence type="ECO:0000256" key="4">
    <source>
        <dbReference type="ARBA" id="ARBA00014046"/>
    </source>
</evidence>
<dbReference type="SUPFAM" id="SSF48173">
    <property type="entry name" value="Cryptochrome/photolyase FAD-binding domain"/>
    <property type="match status" value="1"/>
</dbReference>
<proteinExistence type="inferred from homology"/>
<evidence type="ECO:0000313" key="16">
    <source>
        <dbReference type="EMBL" id="TDY00921.1"/>
    </source>
</evidence>
<dbReference type="AlphaFoldDB" id="A0A4R8IJM1"/>
<feature type="binding site" evidence="12">
    <location>
        <position position="268"/>
    </location>
    <ligand>
        <name>FAD</name>
        <dbReference type="ChEBI" id="CHEBI:57692"/>
    </ligand>
</feature>
<evidence type="ECO:0000256" key="6">
    <source>
        <dbReference type="ARBA" id="ARBA00022827"/>
    </source>
</evidence>
<gene>
    <name evidence="16" type="ORF">EDC23_1666</name>
</gene>
<feature type="site" description="Electron transfer via tryptophanyl radical" evidence="13">
    <location>
        <position position="355"/>
    </location>
</feature>
<feature type="site" description="Electron transfer via tryptophanyl radical" evidence="13">
    <location>
        <position position="302"/>
    </location>
</feature>
<evidence type="ECO:0000256" key="2">
    <source>
        <dbReference type="ARBA" id="ARBA00005862"/>
    </source>
</evidence>
<organism evidence="16 17">
    <name type="scientific">Thiohalophilus thiocyanatoxydans</name>
    <dbReference type="NCBI Taxonomy" id="381308"/>
    <lineage>
        <taxon>Bacteria</taxon>
        <taxon>Pseudomonadati</taxon>
        <taxon>Pseudomonadota</taxon>
        <taxon>Gammaproteobacteria</taxon>
        <taxon>Thiohalomonadales</taxon>
        <taxon>Thiohalophilaceae</taxon>
        <taxon>Thiohalophilus</taxon>
    </lineage>
</organism>
<dbReference type="PANTHER" id="PTHR11455:SF9">
    <property type="entry name" value="CRYPTOCHROME CIRCADIAN CLOCK 5 ISOFORM X1"/>
    <property type="match status" value="1"/>
</dbReference>
<feature type="site" description="Electron transfer via tryptophanyl radical" evidence="13">
    <location>
        <position position="378"/>
    </location>
</feature>
<dbReference type="Pfam" id="PF03441">
    <property type="entry name" value="FAD_binding_7"/>
    <property type="match status" value="1"/>
</dbReference>
<evidence type="ECO:0000256" key="1">
    <source>
        <dbReference type="ARBA" id="ARBA00001932"/>
    </source>
</evidence>
<dbReference type="EMBL" id="SOQX01000004">
    <property type="protein sequence ID" value="TDY00921.1"/>
    <property type="molecule type" value="Genomic_DNA"/>
</dbReference>
<feature type="binding site" evidence="12">
    <location>
        <position position="223"/>
    </location>
    <ligand>
        <name>FAD</name>
        <dbReference type="ChEBI" id="CHEBI:57692"/>
    </ligand>
</feature>
<evidence type="ECO:0000256" key="9">
    <source>
        <dbReference type="ARBA" id="ARBA00033999"/>
    </source>
</evidence>
<evidence type="ECO:0000256" key="12">
    <source>
        <dbReference type="PIRSR" id="PIRSR602081-1"/>
    </source>
</evidence>
<comment type="caution">
    <text evidence="16">The sequence shown here is derived from an EMBL/GenBank/DDBJ whole genome shotgun (WGS) entry which is preliminary data.</text>
</comment>
<evidence type="ECO:0000256" key="7">
    <source>
        <dbReference type="ARBA" id="ARBA00022991"/>
    </source>
</evidence>
<evidence type="ECO:0000256" key="11">
    <source>
        <dbReference type="ARBA" id="ARBA00083107"/>
    </source>
</evidence>
<dbReference type="PRINTS" id="PR00147">
    <property type="entry name" value="DNAPHOTLYASE"/>
</dbReference>
<evidence type="ECO:0000259" key="15">
    <source>
        <dbReference type="PROSITE" id="PS51645"/>
    </source>
</evidence>
<dbReference type="InterPro" id="IPR014729">
    <property type="entry name" value="Rossmann-like_a/b/a_fold"/>
</dbReference>
<feature type="domain" description="Photolyase/cryptochrome alpha/beta" evidence="15">
    <location>
        <begin position="3"/>
        <end position="130"/>
    </location>
</feature>
<dbReference type="GO" id="GO:0003904">
    <property type="term" value="F:deoxyribodipyrimidine photo-lyase activity"/>
    <property type="evidence" value="ECO:0007669"/>
    <property type="project" value="UniProtKB-EC"/>
</dbReference>
<comment type="cofactor">
    <cofactor evidence="1">
        <name>(6R)-5,10-methylene-5,6,7,8-tetrahydrofolate</name>
        <dbReference type="ChEBI" id="CHEBI:15636"/>
    </cofactor>
</comment>
<dbReference type="InterPro" id="IPR036155">
    <property type="entry name" value="Crypto/Photolyase_N_sf"/>
</dbReference>
<evidence type="ECO:0000256" key="3">
    <source>
        <dbReference type="ARBA" id="ARBA00013149"/>
    </source>
</evidence>
<dbReference type="Gene3D" id="1.25.40.80">
    <property type="match status" value="1"/>
</dbReference>
<dbReference type="PROSITE" id="PS51645">
    <property type="entry name" value="PHR_CRY_ALPHA_BETA"/>
    <property type="match status" value="1"/>
</dbReference>
<dbReference type="InterPro" id="IPR002081">
    <property type="entry name" value="Cryptochrome/DNA_photolyase_1"/>
</dbReference>
<evidence type="ECO:0000256" key="13">
    <source>
        <dbReference type="PIRSR" id="PIRSR602081-2"/>
    </source>
</evidence>
<evidence type="ECO:0000256" key="8">
    <source>
        <dbReference type="ARBA" id="ARBA00031671"/>
    </source>
</evidence>
<dbReference type="InterPro" id="IPR036134">
    <property type="entry name" value="Crypto/Photolyase_FAD-like_sf"/>
</dbReference>
<dbReference type="PROSITE" id="PS00394">
    <property type="entry name" value="DNA_PHOTOLYASES_1_1"/>
    <property type="match status" value="1"/>
</dbReference>
<keyword evidence="6 12" id="KW-0274">FAD</keyword>
<dbReference type="GO" id="GO:0003677">
    <property type="term" value="F:DNA binding"/>
    <property type="evidence" value="ECO:0007669"/>
    <property type="project" value="TreeGrafter"/>
</dbReference>
<dbReference type="InterPro" id="IPR005101">
    <property type="entry name" value="Cryptochr/Photolyase_FAD-bd"/>
</dbReference>
<reference evidence="16 17" key="1">
    <citation type="submission" date="2019-03" db="EMBL/GenBank/DDBJ databases">
        <title>Genomic Encyclopedia of Type Strains, Phase IV (KMG-IV): sequencing the most valuable type-strain genomes for metagenomic binning, comparative biology and taxonomic classification.</title>
        <authorList>
            <person name="Goeker M."/>
        </authorList>
    </citation>
    <scope>NUCLEOTIDE SEQUENCE [LARGE SCALE GENOMIC DNA]</scope>
    <source>
        <strain evidence="16 17">DSM 16326</strain>
    </source>
</reference>
<comment type="cofactor">
    <cofactor evidence="12">
        <name>FAD</name>
        <dbReference type="ChEBI" id="CHEBI:57692"/>
    </cofactor>
    <text evidence="12">Binds 1 FAD per subunit.</text>
</comment>
<evidence type="ECO:0000313" key="17">
    <source>
        <dbReference type="Proteomes" id="UP000294914"/>
    </source>
</evidence>
<keyword evidence="7 14" id="KW-0157">Chromophore</keyword>
<dbReference type="InterPro" id="IPR006050">
    <property type="entry name" value="DNA_photolyase_N"/>
</dbReference>
<protein>
    <recommendedName>
        <fullName evidence="4">Deoxyribodipyrimidine photo-lyase</fullName>
        <ecNumber evidence="3">4.1.99.3</ecNumber>
    </recommendedName>
    <alternativeName>
        <fullName evidence="8">DNA photolyase</fullName>
    </alternativeName>
    <alternativeName>
        <fullName evidence="11">Photoreactivating enzyme</fullName>
    </alternativeName>
</protein>
<feature type="binding site" evidence="12">
    <location>
        <begin position="368"/>
        <end position="370"/>
    </location>
    <ligand>
        <name>FAD</name>
        <dbReference type="ChEBI" id="CHEBI:57692"/>
    </ligand>
</feature>
<keyword evidence="17" id="KW-1185">Reference proteome</keyword>
<evidence type="ECO:0000256" key="5">
    <source>
        <dbReference type="ARBA" id="ARBA00022630"/>
    </source>
</evidence>
<comment type="function">
    <text evidence="10">Involved in repair of UV radiation-induced DNA damage. Catalyzes the light-dependent monomerization (300-600 nm) of cyclobutyl pyrimidine dimers (in cis-syn configuration), which are formed between adjacent bases on the same DNA strand upon exposure to ultraviolet radiation.</text>
</comment>
<dbReference type="Proteomes" id="UP000294914">
    <property type="component" value="Unassembled WGS sequence"/>
</dbReference>
<dbReference type="SUPFAM" id="SSF52425">
    <property type="entry name" value="Cryptochrome/photolyase, N-terminal domain"/>
    <property type="match status" value="1"/>
</dbReference>
<dbReference type="GO" id="GO:0009416">
    <property type="term" value="P:response to light stimulus"/>
    <property type="evidence" value="ECO:0007669"/>
    <property type="project" value="TreeGrafter"/>
</dbReference>